<dbReference type="EMBL" id="PVWG01000003">
    <property type="protein sequence ID" value="PSB21223.1"/>
    <property type="molecule type" value="Genomic_DNA"/>
</dbReference>
<dbReference type="Gene3D" id="3.20.20.80">
    <property type="entry name" value="Glycosidases"/>
    <property type="match status" value="1"/>
</dbReference>
<keyword evidence="3" id="KW-1185">Reference proteome</keyword>
<evidence type="ECO:0008006" key="4">
    <source>
        <dbReference type="Google" id="ProtNLM"/>
    </source>
</evidence>
<comment type="caution">
    <text evidence="2">The sequence shown here is derived from an EMBL/GenBank/DDBJ whole genome shotgun (WGS) entry which is preliminary data.</text>
</comment>
<proteinExistence type="predicted"/>
<dbReference type="RefSeq" id="WP_073069877.1">
    <property type="nucleotide sequence ID" value="NZ_MPPI01000004.1"/>
</dbReference>
<protein>
    <recommendedName>
        <fullName evidence="4">DUF4440 domain-containing protein</fullName>
    </recommendedName>
</protein>
<accession>A0A2T1DL70</accession>
<sequence>MKNPHFLIISVLVLGWMSGCSSIQNSELRDSRASPNLQTSPVPTPSLTTSPQANASPNRQTNTAPTPLLKASPQANSSESEDAAVVIQRYYDAIDRRDYEQAYRTWQDNGSASHQTFETFKNGFAETASTQVKIGEPSQVEGAAGSQYVTVPVTLTATIQNRTVQHFKGTYVLRRSLVDGASDERSWHIYSAKLVQTE</sequence>
<dbReference type="Proteomes" id="UP000238634">
    <property type="component" value="Unassembled WGS sequence"/>
</dbReference>
<reference evidence="2 3" key="2">
    <citation type="submission" date="2018-03" db="EMBL/GenBank/DDBJ databases">
        <title>The ancient ancestry and fast evolution of plastids.</title>
        <authorList>
            <person name="Moore K.R."/>
            <person name="Magnabosco C."/>
            <person name="Momper L."/>
            <person name="Gold D.A."/>
            <person name="Bosak T."/>
            <person name="Fournier G.P."/>
        </authorList>
    </citation>
    <scope>NUCLEOTIDE SEQUENCE [LARGE SCALE GENOMIC DNA]</scope>
    <source>
        <strain evidence="2 3">ULC007</strain>
    </source>
</reference>
<feature type="region of interest" description="Disordered" evidence="1">
    <location>
        <begin position="27"/>
        <end position="81"/>
    </location>
</feature>
<evidence type="ECO:0000256" key="1">
    <source>
        <dbReference type="SAM" id="MobiDB-lite"/>
    </source>
</evidence>
<dbReference type="PROSITE" id="PS51257">
    <property type="entry name" value="PROKAR_LIPOPROTEIN"/>
    <property type="match status" value="1"/>
</dbReference>
<evidence type="ECO:0000313" key="2">
    <source>
        <dbReference type="EMBL" id="PSB21223.1"/>
    </source>
</evidence>
<organism evidence="2 3">
    <name type="scientific">Phormidesmis priestleyi ULC007</name>
    <dbReference type="NCBI Taxonomy" id="1920490"/>
    <lineage>
        <taxon>Bacteria</taxon>
        <taxon>Bacillati</taxon>
        <taxon>Cyanobacteriota</taxon>
        <taxon>Cyanophyceae</taxon>
        <taxon>Leptolyngbyales</taxon>
        <taxon>Leptolyngbyaceae</taxon>
        <taxon>Phormidesmis</taxon>
    </lineage>
</organism>
<evidence type="ECO:0000313" key="3">
    <source>
        <dbReference type="Proteomes" id="UP000238634"/>
    </source>
</evidence>
<gene>
    <name evidence="2" type="ORF">C7B65_04650</name>
</gene>
<feature type="compositionally biased region" description="Low complexity" evidence="1">
    <location>
        <begin position="39"/>
        <end position="51"/>
    </location>
</feature>
<dbReference type="AlphaFoldDB" id="A0A2T1DL70"/>
<name>A0A2T1DL70_9CYAN</name>
<feature type="compositionally biased region" description="Polar residues" evidence="1">
    <location>
        <begin position="52"/>
        <end position="65"/>
    </location>
</feature>
<dbReference type="OrthoDB" id="485556at2"/>
<reference evidence="2 3" key="1">
    <citation type="submission" date="2018-02" db="EMBL/GenBank/DDBJ databases">
        <authorList>
            <person name="Cohen D.B."/>
            <person name="Kent A.D."/>
        </authorList>
    </citation>
    <scope>NUCLEOTIDE SEQUENCE [LARGE SCALE GENOMIC DNA]</scope>
    <source>
        <strain evidence="2 3">ULC007</strain>
    </source>
</reference>